<dbReference type="OrthoDB" id="3650366at2759"/>
<dbReference type="Proteomes" id="UP000184356">
    <property type="component" value="Unassembled WGS sequence"/>
</dbReference>
<dbReference type="EMBL" id="KV878600">
    <property type="protein sequence ID" value="OJJ52719.1"/>
    <property type="molecule type" value="Genomic_DNA"/>
</dbReference>
<dbReference type="AlphaFoldDB" id="A0A1L9SZX1"/>
<reference evidence="2" key="1">
    <citation type="journal article" date="2017" name="Genome Biol.">
        <title>Comparative genomics reveals high biological diversity and specific adaptations in the industrially and medically important fungal genus Aspergillus.</title>
        <authorList>
            <person name="de Vries R.P."/>
            <person name="Riley R."/>
            <person name="Wiebenga A."/>
            <person name="Aguilar-Osorio G."/>
            <person name="Amillis S."/>
            <person name="Uchima C.A."/>
            <person name="Anderluh G."/>
            <person name="Asadollahi M."/>
            <person name="Askin M."/>
            <person name="Barry K."/>
            <person name="Battaglia E."/>
            <person name="Bayram O."/>
            <person name="Benocci T."/>
            <person name="Braus-Stromeyer S.A."/>
            <person name="Caldana C."/>
            <person name="Canovas D."/>
            <person name="Cerqueira G.C."/>
            <person name="Chen F."/>
            <person name="Chen W."/>
            <person name="Choi C."/>
            <person name="Clum A."/>
            <person name="Dos Santos R.A."/>
            <person name="Damasio A.R."/>
            <person name="Diallinas G."/>
            <person name="Emri T."/>
            <person name="Fekete E."/>
            <person name="Flipphi M."/>
            <person name="Freyberg S."/>
            <person name="Gallo A."/>
            <person name="Gournas C."/>
            <person name="Habgood R."/>
            <person name="Hainaut M."/>
            <person name="Harispe M.L."/>
            <person name="Henrissat B."/>
            <person name="Hilden K.S."/>
            <person name="Hope R."/>
            <person name="Hossain A."/>
            <person name="Karabika E."/>
            <person name="Karaffa L."/>
            <person name="Karanyi Z."/>
            <person name="Krasevec N."/>
            <person name="Kuo A."/>
            <person name="Kusch H."/>
            <person name="LaButti K."/>
            <person name="Lagendijk E.L."/>
            <person name="Lapidus A."/>
            <person name="Levasseur A."/>
            <person name="Lindquist E."/>
            <person name="Lipzen A."/>
            <person name="Logrieco A.F."/>
            <person name="MacCabe A."/>
            <person name="Maekelae M.R."/>
            <person name="Malavazi I."/>
            <person name="Melin P."/>
            <person name="Meyer V."/>
            <person name="Mielnichuk N."/>
            <person name="Miskei M."/>
            <person name="Molnar A.P."/>
            <person name="Mule G."/>
            <person name="Ngan C.Y."/>
            <person name="Orejas M."/>
            <person name="Orosz E."/>
            <person name="Ouedraogo J.P."/>
            <person name="Overkamp K.M."/>
            <person name="Park H.-S."/>
            <person name="Perrone G."/>
            <person name="Piumi F."/>
            <person name="Punt P.J."/>
            <person name="Ram A.F."/>
            <person name="Ramon A."/>
            <person name="Rauscher S."/>
            <person name="Record E."/>
            <person name="Riano-Pachon D.M."/>
            <person name="Robert V."/>
            <person name="Roehrig J."/>
            <person name="Ruller R."/>
            <person name="Salamov A."/>
            <person name="Salih N.S."/>
            <person name="Samson R.A."/>
            <person name="Sandor E."/>
            <person name="Sanguinetti M."/>
            <person name="Schuetze T."/>
            <person name="Sepcic K."/>
            <person name="Shelest E."/>
            <person name="Sherlock G."/>
            <person name="Sophianopoulou V."/>
            <person name="Squina F.M."/>
            <person name="Sun H."/>
            <person name="Susca A."/>
            <person name="Todd R.B."/>
            <person name="Tsang A."/>
            <person name="Unkles S.E."/>
            <person name="van de Wiele N."/>
            <person name="van Rossen-Uffink D."/>
            <person name="Oliveira J.V."/>
            <person name="Vesth T.C."/>
            <person name="Visser J."/>
            <person name="Yu J.-H."/>
            <person name="Zhou M."/>
            <person name="Andersen M.R."/>
            <person name="Archer D.B."/>
            <person name="Baker S.E."/>
            <person name="Benoit I."/>
            <person name="Brakhage A.A."/>
            <person name="Braus G.H."/>
            <person name="Fischer R."/>
            <person name="Frisvad J.C."/>
            <person name="Goldman G.H."/>
            <person name="Houbraken J."/>
            <person name="Oakley B."/>
            <person name="Pocsi I."/>
            <person name="Scazzocchio C."/>
            <person name="Seiboth B."/>
            <person name="vanKuyk P.A."/>
            <person name="Wortman J."/>
            <person name="Dyer P.S."/>
            <person name="Grigoriev I.V."/>
        </authorList>
    </citation>
    <scope>NUCLEOTIDE SEQUENCE [LARGE SCALE GENOMIC DNA]</scope>
    <source>
        <strain evidence="2">CBS 593.65</strain>
    </source>
</reference>
<dbReference type="InterPro" id="IPR027417">
    <property type="entry name" value="P-loop_NTPase"/>
</dbReference>
<organism evidence="1 2">
    <name type="scientific">Aspergillus sydowii CBS 593.65</name>
    <dbReference type="NCBI Taxonomy" id="1036612"/>
    <lineage>
        <taxon>Eukaryota</taxon>
        <taxon>Fungi</taxon>
        <taxon>Dikarya</taxon>
        <taxon>Ascomycota</taxon>
        <taxon>Pezizomycotina</taxon>
        <taxon>Eurotiomycetes</taxon>
        <taxon>Eurotiomycetidae</taxon>
        <taxon>Eurotiales</taxon>
        <taxon>Aspergillaceae</taxon>
        <taxon>Aspergillus</taxon>
        <taxon>Aspergillus subgen. Nidulantes</taxon>
    </lineage>
</organism>
<dbReference type="InterPro" id="IPR053226">
    <property type="entry name" value="Pyrrolopyrazine_biosynth_F"/>
</dbReference>
<proteinExistence type="predicted"/>
<keyword evidence="2" id="KW-1185">Reference proteome</keyword>
<name>A0A1L9SZX1_9EURO</name>
<sequence>MTRASNPPAHARRVCLLAQPRTASHLLTKMLGLEKQEHVHWDEDRLPSSSKPYMAISSMLDKAPGSEWSDKELQEARLAFQECHDNLNEYIASGEADGKTVIFLKEHGNQLCDPTLRFPEHQQLPGGRKRFNVTSSLPETIDNPTVFPSAFLEAWTPIFLIRHPALVFPSFCRASSKLLGVSMLDNGPAGKRFREKMWIAMSFSETRELYDWYTDYHEACGDQNNAILLDAHDFILHPNIAQKVAEAIGLDKSKVQQTWSPNTNNMTPIHQAFRQTVRNSTGIEKERAPEHIDTAKEAVKWKEEFGAVGAALIASCVKAAMPDYEYLRTKRTWVD</sequence>
<dbReference type="Gene3D" id="3.40.50.300">
    <property type="entry name" value="P-loop containing nucleotide triphosphate hydrolases"/>
    <property type="match status" value="1"/>
</dbReference>
<gene>
    <name evidence="1" type="ORF">ASPSYDRAFT_51853</name>
</gene>
<dbReference type="PANTHER" id="PTHR48419">
    <property type="entry name" value="SULFOTRANSFERASE DOMAIN-CONTAINING PROTEIN"/>
    <property type="match status" value="1"/>
</dbReference>
<evidence type="ECO:0000313" key="1">
    <source>
        <dbReference type="EMBL" id="OJJ52719.1"/>
    </source>
</evidence>
<dbReference type="STRING" id="1036612.A0A1L9SZX1"/>
<dbReference type="PANTHER" id="PTHR48419:SF1">
    <property type="entry name" value="SULFOTRANSFERASE DOMAIN-CONTAINING PROTEIN"/>
    <property type="match status" value="1"/>
</dbReference>
<protein>
    <recommendedName>
        <fullName evidence="3">Sulfotransferase domain-containing protein</fullName>
    </recommendedName>
</protein>
<dbReference type="VEuPathDB" id="FungiDB:ASPSYDRAFT_51853"/>
<dbReference type="SUPFAM" id="SSF52540">
    <property type="entry name" value="P-loop containing nucleoside triphosphate hydrolases"/>
    <property type="match status" value="1"/>
</dbReference>
<dbReference type="GeneID" id="63764444"/>
<evidence type="ECO:0000313" key="2">
    <source>
        <dbReference type="Proteomes" id="UP000184356"/>
    </source>
</evidence>
<evidence type="ECO:0008006" key="3">
    <source>
        <dbReference type="Google" id="ProtNLM"/>
    </source>
</evidence>
<dbReference type="RefSeq" id="XP_040696525.1">
    <property type="nucleotide sequence ID" value="XM_040848371.1"/>
</dbReference>
<accession>A0A1L9SZX1</accession>